<protein>
    <submittedName>
        <fullName evidence="3">SEC23-interacting</fullName>
    </submittedName>
</protein>
<dbReference type="Pfam" id="PF00536">
    <property type="entry name" value="SAM_1"/>
    <property type="match status" value="1"/>
</dbReference>
<feature type="region of interest" description="Disordered" evidence="1">
    <location>
        <begin position="168"/>
        <end position="217"/>
    </location>
</feature>
<dbReference type="Proteomes" id="UP000032142">
    <property type="component" value="Unassembled WGS sequence"/>
</dbReference>
<feature type="compositionally biased region" description="Polar residues" evidence="1">
    <location>
        <begin position="188"/>
        <end position="199"/>
    </location>
</feature>
<dbReference type="Gene3D" id="1.10.150.50">
    <property type="entry name" value="Transcription Factor, Ets-1"/>
    <property type="match status" value="1"/>
</dbReference>
<evidence type="ECO:0000259" key="2">
    <source>
        <dbReference type="Pfam" id="PF00536"/>
    </source>
</evidence>
<dbReference type="InterPro" id="IPR013761">
    <property type="entry name" value="SAM/pointed_sf"/>
</dbReference>
<proteinExistence type="predicted"/>
<reference evidence="4" key="1">
    <citation type="submission" date="2014-09" db="EMBL/GenBank/DDBJ databases">
        <authorList>
            <person name="Mudge J."/>
            <person name="Ramaraj T."/>
            <person name="Lindquist I.E."/>
            <person name="Bharti A.K."/>
            <person name="Sundararajan A."/>
            <person name="Cameron C.T."/>
            <person name="Woodward J.E."/>
            <person name="May G.D."/>
            <person name="Brubaker C."/>
            <person name="Broadhvest J."/>
            <person name="Wilkins T.A."/>
        </authorList>
    </citation>
    <scope>NUCLEOTIDE SEQUENCE</scope>
    <source>
        <strain evidence="4">cv. AKA8401</strain>
    </source>
</reference>
<dbReference type="InterPro" id="IPR001660">
    <property type="entry name" value="SAM"/>
</dbReference>
<evidence type="ECO:0000256" key="1">
    <source>
        <dbReference type="SAM" id="MobiDB-lite"/>
    </source>
</evidence>
<feature type="region of interest" description="Disordered" evidence="1">
    <location>
        <begin position="312"/>
        <end position="333"/>
    </location>
</feature>
<evidence type="ECO:0000313" key="4">
    <source>
        <dbReference type="Proteomes" id="UP000032142"/>
    </source>
</evidence>
<organism evidence="3 4">
    <name type="scientific">Gossypium arboreum</name>
    <name type="common">Tree cotton</name>
    <name type="synonym">Gossypium nanking</name>
    <dbReference type="NCBI Taxonomy" id="29729"/>
    <lineage>
        <taxon>Eukaryota</taxon>
        <taxon>Viridiplantae</taxon>
        <taxon>Streptophyta</taxon>
        <taxon>Embryophyta</taxon>
        <taxon>Tracheophyta</taxon>
        <taxon>Spermatophyta</taxon>
        <taxon>Magnoliopsida</taxon>
        <taxon>eudicotyledons</taxon>
        <taxon>Gunneridae</taxon>
        <taxon>Pentapetalae</taxon>
        <taxon>rosids</taxon>
        <taxon>malvids</taxon>
        <taxon>Malvales</taxon>
        <taxon>Malvaceae</taxon>
        <taxon>Malvoideae</taxon>
        <taxon>Gossypium</taxon>
    </lineage>
</organism>
<sequence length="382" mass="42584">MAEAPRGRVTITLGRSGQVVKRSGAASDDSLPVAGTKRSVRDRLGGNIDSSLLNGGQLNNKSVYLSNVLYFLVDDNDDHDNDDDDVAFLLLVAYLTPYLRQRGDGQRASLNGTNMRFCIAISYLSDFSTDCEIANISLFEKKKKDFHIGKDDLRFKLLQKSAFRRVQSDNNQKGMDLRQKLSRLGQPPVNSYETHQQMPDSKERIPEPRDRMPESRETSILGKIPSTRSVDDFPHVTTSSSYSPWTLDHLRQRSPDRAMGASRGLSPPRNVELQRRLVSRTYDDVRTVPYMGKDVADALRPVSTASFVTKSTLPTTSTKPMPPGPPIPSTVPPSNIVQKSSYLVDMTALKQMGENDLKELGIPMGPRKKILLALLPRSKRQP</sequence>
<name>A0A0B0PBA4_GOSAR</name>
<gene>
    <name evidence="3" type="ORF">F383_00904</name>
</gene>
<evidence type="ECO:0000313" key="3">
    <source>
        <dbReference type="EMBL" id="KHG22082.1"/>
    </source>
</evidence>
<feature type="domain" description="SAM" evidence="2">
    <location>
        <begin position="343"/>
        <end position="374"/>
    </location>
</feature>
<dbReference type="EMBL" id="KN420564">
    <property type="protein sequence ID" value="KHG22082.1"/>
    <property type="molecule type" value="Genomic_DNA"/>
</dbReference>
<feature type="compositionally biased region" description="Pro residues" evidence="1">
    <location>
        <begin position="320"/>
        <end position="331"/>
    </location>
</feature>
<accession>A0A0B0PBA4</accession>
<keyword evidence="4" id="KW-1185">Reference proteome</keyword>
<dbReference type="SUPFAM" id="SSF47769">
    <property type="entry name" value="SAM/Pointed domain"/>
    <property type="match status" value="1"/>
</dbReference>
<dbReference type="AlphaFoldDB" id="A0A0B0PBA4"/>
<feature type="compositionally biased region" description="Basic and acidic residues" evidence="1">
    <location>
        <begin position="200"/>
        <end position="217"/>
    </location>
</feature>